<feature type="compositionally biased region" description="Low complexity" evidence="3">
    <location>
        <begin position="322"/>
        <end position="333"/>
    </location>
</feature>
<keyword evidence="1 2" id="KW-0728">SH3 domain</keyword>
<dbReference type="GO" id="GO:0051764">
    <property type="term" value="P:actin crosslink formation"/>
    <property type="evidence" value="ECO:0007669"/>
    <property type="project" value="TreeGrafter"/>
</dbReference>
<feature type="compositionally biased region" description="Polar residues" evidence="3">
    <location>
        <begin position="486"/>
        <end position="495"/>
    </location>
</feature>
<dbReference type="InterPro" id="IPR027681">
    <property type="entry name" value="IRSp53/IRTKS/Pinkbar"/>
</dbReference>
<dbReference type="InterPro" id="IPR036028">
    <property type="entry name" value="SH3-like_dom_sf"/>
</dbReference>
<keyword evidence="8" id="KW-1185">Reference proteome</keyword>
<feature type="compositionally biased region" description="Basic and acidic residues" evidence="3">
    <location>
        <begin position="1221"/>
        <end position="1240"/>
    </location>
</feature>
<feature type="compositionally biased region" description="Polar residues" evidence="3">
    <location>
        <begin position="529"/>
        <end position="540"/>
    </location>
</feature>
<feature type="compositionally biased region" description="Low complexity" evidence="3">
    <location>
        <begin position="461"/>
        <end position="485"/>
    </location>
</feature>
<dbReference type="PROSITE" id="PS50002">
    <property type="entry name" value="SH3"/>
    <property type="match status" value="1"/>
</dbReference>
<feature type="region of interest" description="Disordered" evidence="3">
    <location>
        <begin position="755"/>
        <end position="1119"/>
    </location>
</feature>
<feature type="non-terminal residue" evidence="7">
    <location>
        <position position="1"/>
    </location>
</feature>
<reference evidence="7 8" key="1">
    <citation type="submission" date="2015-07" db="EMBL/GenBank/DDBJ databases">
        <title>The genome of Dufourea novaeangliae.</title>
        <authorList>
            <person name="Pan H."/>
            <person name="Kapheim K."/>
        </authorList>
    </citation>
    <scope>NUCLEOTIDE SEQUENCE [LARGE SCALE GENOMIC DNA]</scope>
    <source>
        <strain evidence="7">0120121106</strain>
        <tissue evidence="7">Whole body</tissue>
    </source>
</reference>
<dbReference type="SUPFAM" id="SSF103657">
    <property type="entry name" value="BAR/IMD domain-like"/>
    <property type="match status" value="1"/>
</dbReference>
<proteinExistence type="predicted"/>
<dbReference type="PANTHER" id="PTHR14206">
    <property type="entry name" value="BRAIN-SPECIFIC ANGIOGENESIS INHIBITOR 1-ASSOCIATED PROTEIN 2"/>
    <property type="match status" value="1"/>
</dbReference>
<feature type="compositionally biased region" description="Basic and acidic residues" evidence="3">
    <location>
        <begin position="900"/>
        <end position="909"/>
    </location>
</feature>
<feature type="compositionally biased region" description="Basic and acidic residues" evidence="3">
    <location>
        <begin position="984"/>
        <end position="1078"/>
    </location>
</feature>
<feature type="region of interest" description="Disordered" evidence="3">
    <location>
        <begin position="1299"/>
        <end position="1335"/>
    </location>
</feature>
<feature type="compositionally biased region" description="Acidic residues" evidence="3">
    <location>
        <begin position="821"/>
        <end position="836"/>
    </location>
</feature>
<feature type="region of interest" description="Disordered" evidence="3">
    <location>
        <begin position="1175"/>
        <end position="1260"/>
    </location>
</feature>
<evidence type="ECO:0000256" key="2">
    <source>
        <dbReference type="PROSITE-ProRule" id="PRU00192"/>
    </source>
</evidence>
<feature type="compositionally biased region" description="Basic and acidic residues" evidence="3">
    <location>
        <begin position="837"/>
        <end position="880"/>
    </location>
</feature>
<feature type="compositionally biased region" description="Polar residues" evidence="3">
    <location>
        <begin position="276"/>
        <end position="290"/>
    </location>
</feature>
<feature type="compositionally biased region" description="Pro residues" evidence="3">
    <location>
        <begin position="431"/>
        <end position="445"/>
    </location>
</feature>
<feature type="compositionally biased region" description="Basic residues" evidence="3">
    <location>
        <begin position="696"/>
        <end position="705"/>
    </location>
</feature>
<feature type="compositionally biased region" description="Pro residues" evidence="3">
    <location>
        <begin position="517"/>
        <end position="526"/>
    </location>
</feature>
<evidence type="ECO:0000313" key="7">
    <source>
        <dbReference type="EMBL" id="KZC05601.1"/>
    </source>
</evidence>
<feature type="compositionally biased region" description="Basic and acidic residues" evidence="3">
    <location>
        <begin position="771"/>
        <end position="790"/>
    </location>
</feature>
<protein>
    <submittedName>
        <fullName evidence="7">Brain-specific angiogenesis inhibitor 1-associated protein 2</fullName>
    </submittedName>
</protein>
<dbReference type="STRING" id="178035.A0A154P166"/>
<feature type="compositionally biased region" description="Basic and acidic residues" evidence="3">
    <location>
        <begin position="951"/>
        <end position="973"/>
    </location>
</feature>
<organism evidence="7 8">
    <name type="scientific">Dufourea novaeangliae</name>
    <name type="common">Sweat bee</name>
    <dbReference type="NCBI Taxonomy" id="178035"/>
    <lineage>
        <taxon>Eukaryota</taxon>
        <taxon>Metazoa</taxon>
        <taxon>Ecdysozoa</taxon>
        <taxon>Arthropoda</taxon>
        <taxon>Hexapoda</taxon>
        <taxon>Insecta</taxon>
        <taxon>Pterygota</taxon>
        <taxon>Neoptera</taxon>
        <taxon>Endopterygota</taxon>
        <taxon>Hymenoptera</taxon>
        <taxon>Apocrita</taxon>
        <taxon>Aculeata</taxon>
        <taxon>Apoidea</taxon>
        <taxon>Anthophila</taxon>
        <taxon>Halictidae</taxon>
        <taxon>Rophitinae</taxon>
        <taxon>Dufourea</taxon>
    </lineage>
</organism>
<feature type="compositionally biased region" description="Basic and acidic residues" evidence="3">
    <location>
        <begin position="1249"/>
        <end position="1260"/>
    </location>
</feature>
<evidence type="ECO:0000259" key="6">
    <source>
        <dbReference type="PROSITE" id="PS51338"/>
    </source>
</evidence>
<feature type="region of interest" description="Disordered" evidence="3">
    <location>
        <begin position="419"/>
        <end position="553"/>
    </location>
</feature>
<dbReference type="CDD" id="cd11779">
    <property type="entry name" value="SH3_Irsp53_BAIAP2L"/>
    <property type="match status" value="1"/>
</dbReference>
<name>A0A154P166_DUFNO</name>
<dbReference type="InterPro" id="IPR001452">
    <property type="entry name" value="SH3_domain"/>
</dbReference>
<keyword evidence="4" id="KW-0472">Membrane</keyword>
<dbReference type="GO" id="GO:0051017">
    <property type="term" value="P:actin filament bundle assembly"/>
    <property type="evidence" value="ECO:0007669"/>
    <property type="project" value="TreeGrafter"/>
</dbReference>
<dbReference type="Gene3D" id="1.20.1270.60">
    <property type="entry name" value="Arfaptin homology (AH) domain/BAR domain"/>
    <property type="match status" value="1"/>
</dbReference>
<feature type="domain" description="IMD" evidence="6">
    <location>
        <begin position="1"/>
        <end position="235"/>
    </location>
</feature>
<sequence length="1391" mass="158426">QNILEKFNPGARQLINAGKAYLKALHGAAAASRVYVDALSRLARDAQLGTWGGSKDVGFALMRIVEVYKEIQEQEMNILKAFYVDLLVPLETNLEKDTKVVQSEQKKFLQQHKTRSDTYSKAAATMKKQRKKSRGASKTGLAMDKELKNMQILEEEKSKLDAFCEQSLKNAMTQERRRYGFVLERQCSLAKHYASFHEVALAALHPSVDKWREVAATREYLPQSVEDMFASRLRQVSFWPESEENGGSELTMSSQLRKTRSMDSSCLELRPGPPSGNVSSTTYQGPSSHLPTALSRARSEANLHASTLSLDPEVPETPPRPRSMAPPASRNSGSVGGGGSGTGVSSGGWGDAPLARALFAYLSSGENQLSFLENDLIALMGDRQKGWQFGENLRTHSSGWFPLAYTEIIIDDILGSPSHGTNNGRASEPQVVPPCKPPPSRPPVTPSSMDEVSSGFHGVANNVGNSNNNNSSSGTPTNVSNSNSSHNLATPTARQSKPIRPSGTLPTVLAGGRRLQPPAPPVPPPQVVTSLHSSNDSGFSNEPPAQPDIDYSDDEAMSPTVRIQRSNLTLQQEFQESVEVSIFSLKFTENSACVIAVDGNKIRRGGGSFTSPGSCGASSHIPHPPHITKSATTKLDSRITNPTQILGSWFSLHSLHSSTLFNLLLLFLLFFFLLFLLLSFSLFLAFSFTYPEPERKRRQRRRKPRADRIAEAAKQQKDEKSAGKDWENDSWKTIPRDEKSWQLYRTAMDLWAESNANQSNENGEVRYTSGRHYDTQDRKNGRDYSDRDTIENGPSRKSGKKRNNEQVEQERRAAKRTKEQEETEEDEIEIEEEEEDRYSARIDYQKYDGKKYYQADGQERNSRRGYRPVEQEESKYENEKTSSASSSVTDDESTITIPETGRKVEHIAQKLEQTAQKYAREHSPPKFIERRNEYRSLERREEKQPPPPYERYNEGERSRGPQRFERERERYFEKSPPMSQKTSTYERERTFEKNPERNRNIERASSRRFERPRPPSEEAPERPTEPRNMYRERRYSDKEEAIYGETRFVREVTVDKERGYESNFETKLERTKVIERHGYQNSLGQENHEKFQRNGPPSLEKNDTNNNTLKDDNRKPLLPRQTTAVGHLIQTGRAFEVDSKSPKLVKRTKSFWRFRRDSDVLEGMALWQHRSLVDIPKMVKKEVKDGTGSSEETKKQSPEGSPTSRQSLETRNSDVTITNEPRSDELKPAERSHVPDKSDYFEDFPTPAERPKAVERSEYRMPQEERSYFMGNVSRKAIIEKERKRSLEAKRNMIVAELKENNEAKRNERRKKYTDDEDGMTQNFSETEASDEESTYSCIVVKDQTVAEKTLLPRTKLRRDSDRERDKNTCGPWYDLWGVDASVNKKKKKQQ</sequence>
<dbReference type="InterPro" id="IPR027267">
    <property type="entry name" value="AH/BAR_dom_sf"/>
</dbReference>
<dbReference type="GO" id="GO:0005829">
    <property type="term" value="C:cytosol"/>
    <property type="evidence" value="ECO:0007669"/>
    <property type="project" value="TreeGrafter"/>
</dbReference>
<feature type="region of interest" description="Disordered" evidence="3">
    <location>
        <begin position="694"/>
        <end position="731"/>
    </location>
</feature>
<feature type="domain" description="SH3" evidence="5">
    <location>
        <begin position="350"/>
        <end position="411"/>
    </location>
</feature>
<dbReference type="EMBL" id="KQ434796">
    <property type="protein sequence ID" value="KZC05601.1"/>
    <property type="molecule type" value="Genomic_DNA"/>
</dbReference>
<evidence type="ECO:0000256" key="3">
    <source>
        <dbReference type="SAM" id="MobiDB-lite"/>
    </source>
</evidence>
<dbReference type="SMART" id="SM00326">
    <property type="entry name" value="SH3"/>
    <property type="match status" value="1"/>
</dbReference>
<dbReference type="OrthoDB" id="3800937at2759"/>
<evidence type="ECO:0000259" key="5">
    <source>
        <dbReference type="PROSITE" id="PS50002"/>
    </source>
</evidence>
<keyword evidence="4" id="KW-1133">Transmembrane helix</keyword>
<evidence type="ECO:0000256" key="1">
    <source>
        <dbReference type="ARBA" id="ARBA00022443"/>
    </source>
</evidence>
<evidence type="ECO:0000256" key="4">
    <source>
        <dbReference type="SAM" id="Phobius"/>
    </source>
</evidence>
<keyword evidence="4" id="KW-0812">Transmembrane</keyword>
<dbReference type="PANTHER" id="PTHR14206:SF7">
    <property type="entry name" value="INSULIN RECEPTOR SUBSTRATE 53 KDA, ISOFORM A"/>
    <property type="match status" value="1"/>
</dbReference>
<dbReference type="Proteomes" id="UP000076502">
    <property type="component" value="Unassembled WGS sequence"/>
</dbReference>
<dbReference type="Pfam" id="PF08397">
    <property type="entry name" value="IMD"/>
    <property type="match status" value="1"/>
</dbReference>
<dbReference type="SUPFAM" id="SSF50044">
    <property type="entry name" value="SH3-domain"/>
    <property type="match status" value="1"/>
</dbReference>
<accession>A0A154P166</accession>
<evidence type="ECO:0000313" key="8">
    <source>
        <dbReference type="Proteomes" id="UP000076502"/>
    </source>
</evidence>
<feature type="compositionally biased region" description="Basic and acidic residues" evidence="3">
    <location>
        <begin position="706"/>
        <end position="731"/>
    </location>
</feature>
<feature type="compositionally biased region" description="Polar residues" evidence="3">
    <location>
        <begin position="1198"/>
        <end position="1220"/>
    </location>
</feature>
<dbReference type="Pfam" id="PF00018">
    <property type="entry name" value="SH3_1"/>
    <property type="match status" value="1"/>
</dbReference>
<gene>
    <name evidence="7" type="ORF">WN55_04541</name>
</gene>
<feature type="region of interest" description="Disordered" evidence="3">
    <location>
        <begin position="265"/>
        <end position="346"/>
    </location>
</feature>
<feature type="compositionally biased region" description="Basic and acidic residues" evidence="3">
    <location>
        <begin position="802"/>
        <end position="820"/>
    </location>
</feature>
<feature type="compositionally biased region" description="Basic and acidic residues" evidence="3">
    <location>
        <begin position="918"/>
        <end position="944"/>
    </location>
</feature>
<dbReference type="GO" id="GO:0005654">
    <property type="term" value="C:nucleoplasm"/>
    <property type="evidence" value="ECO:0007669"/>
    <property type="project" value="TreeGrafter"/>
</dbReference>
<feature type="compositionally biased region" description="Basic and acidic residues" evidence="3">
    <location>
        <begin position="1177"/>
        <end position="1197"/>
    </location>
</feature>
<dbReference type="GO" id="GO:0030838">
    <property type="term" value="P:positive regulation of actin filament polymerization"/>
    <property type="evidence" value="ECO:0007669"/>
    <property type="project" value="TreeGrafter"/>
</dbReference>
<feature type="transmembrane region" description="Helical" evidence="4">
    <location>
        <begin position="660"/>
        <end position="690"/>
    </location>
</feature>
<feature type="compositionally biased region" description="Gly residues" evidence="3">
    <location>
        <begin position="334"/>
        <end position="346"/>
    </location>
</feature>
<dbReference type="InterPro" id="IPR013606">
    <property type="entry name" value="I-BAR_dom"/>
</dbReference>
<dbReference type="Gene3D" id="2.30.30.40">
    <property type="entry name" value="SH3 Domains"/>
    <property type="match status" value="1"/>
</dbReference>
<dbReference type="PROSITE" id="PS51338">
    <property type="entry name" value="IMD"/>
    <property type="match status" value="1"/>
</dbReference>
<dbReference type="GO" id="GO:0007009">
    <property type="term" value="P:plasma membrane organization"/>
    <property type="evidence" value="ECO:0007669"/>
    <property type="project" value="InterPro"/>
</dbReference>